<evidence type="ECO:0000256" key="4">
    <source>
        <dbReference type="ARBA" id="ARBA00022741"/>
    </source>
</evidence>
<sequence length="609" mass="68614">MCGIAGFVRLDGGPAERSVIERMTDAVRHRGPDGSGHFIDGSLALGHRRLSILDLSEHGAQPMHNAGGTQVLTFNGEIYNYLEIREQLRAKGYIFRTETDSEVILAAYDCWGDECVSRFNGMWAFAIFDRARQRLFLSRDRFGVKPLYYSEGRNAFAFGSEIRQLLPFGEGVSADMDVIRTFLVTSFSDVDDRTFFRGIRCLPGGHSATFNLTHNRFTIQRYYEVSPREDVGSLSISDAAEEFSALFEDAVRLRLRSDVKVGTCLSGGLDSSSVAATASELYRREADGRFGAITAVSEQDSNNEAHFAEMVVKSSDLDWHCTKPSYQDFVSSLPHVVRAQEEPFGGPSLTMQYFVMKAARDNGIVVLLDGQGGDETLLGYEKYYAAYIASAFRRDGIGATVAALRASARNNAKMHPVNMAKYLVGALVAPARYAFYKRRHRHFDRHAPLPAPLSAFAKSCFDSFRLQKLEIESTNLPVLLRYEDKNSMAHSVEARLPFLDYRLLELSLSLPDRYKIRDGWSKWILRKTMTGRLPEAVAWRKNKFGFEAPEDIWLTKHAAEMQRTVLTSPLLGEMASANAFSKAMQRLDKRSRWRLYSVALWEREFKVAS</sequence>
<dbReference type="PANTHER" id="PTHR43284">
    <property type="entry name" value="ASPARAGINE SYNTHETASE (GLUTAMINE-HYDROLYZING)"/>
    <property type="match status" value="1"/>
</dbReference>
<dbReference type="Proteomes" id="UP000018542">
    <property type="component" value="Chromosome"/>
</dbReference>
<evidence type="ECO:0000256" key="3">
    <source>
        <dbReference type="ARBA" id="ARBA00012737"/>
    </source>
</evidence>
<comment type="catalytic activity">
    <reaction evidence="7">
        <text>L-aspartate + L-glutamine + ATP + H2O = L-asparagine + L-glutamate + AMP + diphosphate + H(+)</text>
        <dbReference type="Rhea" id="RHEA:12228"/>
        <dbReference type="ChEBI" id="CHEBI:15377"/>
        <dbReference type="ChEBI" id="CHEBI:15378"/>
        <dbReference type="ChEBI" id="CHEBI:29985"/>
        <dbReference type="ChEBI" id="CHEBI:29991"/>
        <dbReference type="ChEBI" id="CHEBI:30616"/>
        <dbReference type="ChEBI" id="CHEBI:33019"/>
        <dbReference type="ChEBI" id="CHEBI:58048"/>
        <dbReference type="ChEBI" id="CHEBI:58359"/>
        <dbReference type="ChEBI" id="CHEBI:456215"/>
        <dbReference type="EC" id="6.3.5.4"/>
    </reaction>
</comment>
<dbReference type="NCBIfam" id="TIGR01536">
    <property type="entry name" value="asn_synth_AEB"/>
    <property type="match status" value="1"/>
</dbReference>
<evidence type="ECO:0000256" key="1">
    <source>
        <dbReference type="ARBA" id="ARBA00005187"/>
    </source>
</evidence>
<comment type="similarity">
    <text evidence="2">Belongs to the asparagine synthetase family.</text>
</comment>
<dbReference type="CDD" id="cd00712">
    <property type="entry name" value="AsnB"/>
    <property type="match status" value="1"/>
</dbReference>
<dbReference type="GO" id="GO:0005829">
    <property type="term" value="C:cytosol"/>
    <property type="evidence" value="ECO:0007669"/>
    <property type="project" value="TreeGrafter"/>
</dbReference>
<protein>
    <recommendedName>
        <fullName evidence="3">asparagine synthase (glutamine-hydrolyzing)</fullName>
        <ecNumber evidence="3">6.3.5.4</ecNumber>
    </recommendedName>
</protein>
<dbReference type="GO" id="GO:0004066">
    <property type="term" value="F:asparagine synthase (glutamine-hydrolyzing) activity"/>
    <property type="evidence" value="ECO:0007669"/>
    <property type="project" value="UniProtKB-EC"/>
</dbReference>
<dbReference type="Pfam" id="PF00733">
    <property type="entry name" value="Asn_synthase"/>
    <property type="match status" value="1"/>
</dbReference>
<dbReference type="EMBL" id="CP006912">
    <property type="protein sequence ID" value="AHB47214.1"/>
    <property type="molecule type" value="Genomic_DNA"/>
</dbReference>
<dbReference type="KEGG" id="hni:W911_00480"/>
<evidence type="ECO:0000256" key="7">
    <source>
        <dbReference type="ARBA" id="ARBA00048741"/>
    </source>
</evidence>
<evidence type="ECO:0000256" key="6">
    <source>
        <dbReference type="ARBA" id="ARBA00022962"/>
    </source>
</evidence>
<organism evidence="11 12">
    <name type="scientific">Hyphomicrobium nitrativorans NL23</name>
    <dbReference type="NCBI Taxonomy" id="1029756"/>
    <lineage>
        <taxon>Bacteria</taxon>
        <taxon>Pseudomonadati</taxon>
        <taxon>Pseudomonadota</taxon>
        <taxon>Alphaproteobacteria</taxon>
        <taxon>Hyphomicrobiales</taxon>
        <taxon>Hyphomicrobiaceae</taxon>
        <taxon>Hyphomicrobium</taxon>
    </lineage>
</organism>
<name>V5SB81_9HYPH</name>
<keyword evidence="12" id="KW-1185">Reference proteome</keyword>
<evidence type="ECO:0000256" key="5">
    <source>
        <dbReference type="ARBA" id="ARBA00022840"/>
    </source>
</evidence>
<dbReference type="HOGENOM" id="CLU_014658_3_3_5"/>
<dbReference type="OrthoDB" id="9763290at2"/>
<dbReference type="GO" id="GO:0006529">
    <property type="term" value="P:asparagine biosynthetic process"/>
    <property type="evidence" value="ECO:0007669"/>
    <property type="project" value="UniProtKB-KW"/>
</dbReference>
<dbReference type="PROSITE" id="PS51278">
    <property type="entry name" value="GATASE_TYPE_2"/>
    <property type="match status" value="1"/>
</dbReference>
<comment type="pathway">
    <text evidence="1">Amino-acid biosynthesis; L-asparagine biosynthesis; L-asparagine from L-aspartate (L-Gln route): step 1/1.</text>
</comment>
<dbReference type="InterPro" id="IPR017932">
    <property type="entry name" value="GATase_2_dom"/>
</dbReference>
<feature type="binding site" evidence="9">
    <location>
        <position position="296"/>
    </location>
    <ligand>
        <name>ATP</name>
        <dbReference type="ChEBI" id="CHEBI:30616"/>
    </ligand>
</feature>
<dbReference type="InterPro" id="IPR033738">
    <property type="entry name" value="AsnB_N"/>
</dbReference>
<dbReference type="InterPro" id="IPR051786">
    <property type="entry name" value="ASN_synthetase/amidase"/>
</dbReference>
<dbReference type="SUPFAM" id="SSF52402">
    <property type="entry name" value="Adenine nucleotide alpha hydrolases-like"/>
    <property type="match status" value="1"/>
</dbReference>
<evidence type="ECO:0000256" key="9">
    <source>
        <dbReference type="PIRSR" id="PIRSR001589-2"/>
    </source>
</evidence>
<feature type="binding site" evidence="9">
    <location>
        <position position="100"/>
    </location>
    <ligand>
        <name>L-glutamine</name>
        <dbReference type="ChEBI" id="CHEBI:58359"/>
    </ligand>
</feature>
<dbReference type="AlphaFoldDB" id="V5SB81"/>
<dbReference type="CDD" id="cd01991">
    <property type="entry name" value="Asn_synthase_B_C"/>
    <property type="match status" value="1"/>
</dbReference>
<dbReference type="InterPro" id="IPR014729">
    <property type="entry name" value="Rossmann-like_a/b/a_fold"/>
</dbReference>
<dbReference type="SUPFAM" id="SSF56235">
    <property type="entry name" value="N-terminal nucleophile aminohydrolases (Ntn hydrolases)"/>
    <property type="match status" value="1"/>
</dbReference>
<keyword evidence="8" id="KW-0061">Asparagine biosynthesis</keyword>
<dbReference type="EC" id="6.3.5.4" evidence="3"/>
<reference evidence="11 12" key="1">
    <citation type="journal article" date="2014" name="Genome Announc.">
        <title>Complete Genome Sequence of Hyphomicrobium nitrativorans Strain NL23, a Denitrifying Bacterium Isolated from Biofilm of a Methanol-Fed Denitrification System Treating Seawater at the Montreal Biodome.</title>
        <authorList>
            <person name="Martineau C."/>
            <person name="Villeneuve C."/>
            <person name="Mauffrey F."/>
            <person name="Villemur R."/>
        </authorList>
    </citation>
    <scope>NUCLEOTIDE SEQUENCE [LARGE SCALE GENOMIC DNA]</scope>
    <source>
        <strain evidence="11">NL23</strain>
    </source>
</reference>
<dbReference type="Pfam" id="PF13537">
    <property type="entry name" value="GATase_7"/>
    <property type="match status" value="1"/>
</dbReference>
<dbReference type="InterPro" id="IPR001962">
    <property type="entry name" value="Asn_synthase"/>
</dbReference>
<evidence type="ECO:0000256" key="2">
    <source>
        <dbReference type="ARBA" id="ARBA00005752"/>
    </source>
</evidence>
<dbReference type="GO" id="GO:0005524">
    <property type="term" value="F:ATP binding"/>
    <property type="evidence" value="ECO:0007669"/>
    <property type="project" value="UniProtKB-KW"/>
</dbReference>
<dbReference type="InterPro" id="IPR029055">
    <property type="entry name" value="Ntn_hydrolases_N"/>
</dbReference>
<evidence type="ECO:0000259" key="10">
    <source>
        <dbReference type="PROSITE" id="PS51278"/>
    </source>
</evidence>
<dbReference type="PATRIC" id="fig|1029756.8.peg.105"/>
<keyword evidence="5 9" id="KW-0067">ATP-binding</keyword>
<dbReference type="Gene3D" id="3.60.20.10">
    <property type="entry name" value="Glutamine Phosphoribosylpyrophosphate, subunit 1, domain 1"/>
    <property type="match status" value="1"/>
</dbReference>
<keyword evidence="4 9" id="KW-0547">Nucleotide-binding</keyword>
<keyword evidence="8" id="KW-0028">Amino-acid biosynthesis</keyword>
<dbReference type="PIRSF" id="PIRSF001589">
    <property type="entry name" value="Asn_synthetase_glu-h"/>
    <property type="match status" value="1"/>
</dbReference>
<feature type="domain" description="Glutamine amidotransferase type-2" evidence="10">
    <location>
        <begin position="2"/>
        <end position="213"/>
    </location>
</feature>
<gene>
    <name evidence="11" type="ORF">W911_00480</name>
</gene>
<dbReference type="STRING" id="1029756.W911_00480"/>
<proteinExistence type="inferred from homology"/>
<keyword evidence="6 8" id="KW-0315">Glutamine amidotransferase</keyword>
<dbReference type="Gene3D" id="3.40.50.620">
    <property type="entry name" value="HUPs"/>
    <property type="match status" value="1"/>
</dbReference>
<evidence type="ECO:0000256" key="8">
    <source>
        <dbReference type="PIRSR" id="PIRSR001589-1"/>
    </source>
</evidence>
<accession>V5SB81</accession>
<feature type="active site" description="For GATase activity" evidence="8">
    <location>
        <position position="2"/>
    </location>
</feature>
<dbReference type="RefSeq" id="WP_023785546.1">
    <property type="nucleotide sequence ID" value="NC_022997.1"/>
</dbReference>
<evidence type="ECO:0000313" key="11">
    <source>
        <dbReference type="EMBL" id="AHB47214.1"/>
    </source>
</evidence>
<dbReference type="PANTHER" id="PTHR43284:SF1">
    <property type="entry name" value="ASPARAGINE SYNTHETASE"/>
    <property type="match status" value="1"/>
</dbReference>
<dbReference type="InterPro" id="IPR006426">
    <property type="entry name" value="Asn_synth_AEB"/>
</dbReference>
<evidence type="ECO:0000313" key="12">
    <source>
        <dbReference type="Proteomes" id="UP000018542"/>
    </source>
</evidence>